<protein>
    <submittedName>
        <fullName evidence="1">Uncharacterized protein</fullName>
    </submittedName>
</protein>
<dbReference type="GeneID" id="8684375"/>
<dbReference type="EMBL" id="FN422398">
    <property type="protein sequence ID" value="CAZ66164.1"/>
    <property type="molecule type" value="Genomic_DNA"/>
</dbReference>
<evidence type="ECO:0000313" key="1">
    <source>
        <dbReference type="EMBL" id="CAZ66164.1"/>
    </source>
</evidence>
<proteinExistence type="predicted"/>
<accession>C8ZKC2</accession>
<dbReference type="KEGG" id="vg:8684375"/>
<sequence length="66" mass="7967">MYSSDQRELLELIVETETRLDSLEPYSYMYNEYRNLVKRNLPSCEKLTLLSLGLEHFHNQKLKEML</sequence>
<dbReference type="OrthoDB" id="41174at10239"/>
<reference evidence="2" key="1">
    <citation type="journal article" date="2010" name="Virology">
        <title>Molecular and physiological analysis of three Pseudomonas aeruginosa phages belonging to the "N4-like viruses".</title>
        <authorList>
            <person name="Ceyssens P.J."/>
            <person name="Brabban A."/>
            <person name="Rogge L."/>
            <person name="Lewis M.S."/>
            <person name="Pickard D."/>
            <person name="Goulding D."/>
            <person name="Dougan G."/>
            <person name="Nob en J.P."/>
            <person name="Kropinski A."/>
            <person name="Kutter E."/>
            <person name="Lavigne R."/>
        </authorList>
    </citation>
    <scope>NUCLEOTIDE SEQUENCE [LARGE SCALE GENOMIC DNA]</scope>
</reference>
<keyword evidence="2" id="KW-1185">Reference proteome</keyword>
<organism evidence="1 2">
    <name type="scientific">Pseudomonas phage LUZ7</name>
    <dbReference type="NCBI Taxonomy" id="655097"/>
    <lineage>
        <taxon>Viruses</taxon>
        <taxon>Duplodnaviria</taxon>
        <taxon>Heunggongvirae</taxon>
        <taxon>Uroviricota</taxon>
        <taxon>Caudoviricetes</taxon>
        <taxon>Schitoviridae</taxon>
        <taxon>Migulavirinae</taxon>
        <taxon>Luzseptimavirus</taxon>
        <taxon>Luzseptimavirus LUZ7</taxon>
    </lineage>
</organism>
<evidence type="ECO:0000313" key="2">
    <source>
        <dbReference type="Proteomes" id="UP000002615"/>
    </source>
</evidence>
<dbReference type="Proteomes" id="UP000002615">
    <property type="component" value="Segment"/>
</dbReference>
<name>C8ZKC2_9CAUD</name>
<dbReference type="RefSeq" id="YP_003358305.1">
    <property type="nucleotide sequence ID" value="NC_013691.1"/>
</dbReference>